<evidence type="ECO:0000256" key="2">
    <source>
        <dbReference type="ARBA" id="ARBA00005381"/>
    </source>
</evidence>
<dbReference type="InterPro" id="IPR003660">
    <property type="entry name" value="HAMP_dom"/>
</dbReference>
<evidence type="ECO:0000256" key="6">
    <source>
        <dbReference type="ARBA" id="ARBA00023136"/>
    </source>
</evidence>
<evidence type="ECO:0000256" key="3">
    <source>
        <dbReference type="ARBA" id="ARBA00022475"/>
    </source>
</evidence>
<dbReference type="SUPFAM" id="SSF158472">
    <property type="entry name" value="HAMP domain-like"/>
    <property type="match status" value="1"/>
</dbReference>
<dbReference type="Pfam" id="PF00672">
    <property type="entry name" value="HAMP"/>
    <property type="match status" value="1"/>
</dbReference>
<comment type="subcellular location">
    <subcellularLocation>
        <location evidence="1">Cell membrane</location>
        <topology evidence="1">Multi-pass membrane protein</topology>
    </subcellularLocation>
</comment>
<feature type="transmembrane region" description="Helical" evidence="7">
    <location>
        <begin position="198"/>
        <end position="220"/>
    </location>
</feature>
<feature type="transmembrane region" description="Helical" evidence="7">
    <location>
        <begin position="232"/>
        <end position="253"/>
    </location>
</feature>
<keyword evidence="11" id="KW-1185">Reference proteome</keyword>
<reference evidence="10 11" key="1">
    <citation type="submission" date="2024-09" db="EMBL/GenBank/DDBJ databases">
        <authorList>
            <person name="Sun Q."/>
            <person name="Mori K."/>
        </authorList>
    </citation>
    <scope>NUCLEOTIDE SEQUENCE [LARGE SCALE GENOMIC DNA]</scope>
    <source>
        <strain evidence="10 11">JCM 9626</strain>
    </source>
</reference>
<evidence type="ECO:0000259" key="8">
    <source>
        <dbReference type="PROSITE" id="PS50125"/>
    </source>
</evidence>
<dbReference type="CDD" id="cd07302">
    <property type="entry name" value="CHD"/>
    <property type="match status" value="1"/>
</dbReference>
<dbReference type="Proteomes" id="UP001589750">
    <property type="component" value="Unassembled WGS sequence"/>
</dbReference>
<dbReference type="PROSITE" id="PS50125">
    <property type="entry name" value="GUANYLATE_CYCLASE_2"/>
    <property type="match status" value="1"/>
</dbReference>
<dbReference type="PANTHER" id="PTHR43081:SF17">
    <property type="entry name" value="BLL5647 PROTEIN"/>
    <property type="match status" value="1"/>
</dbReference>
<sequence length="524" mass="54494">MDDARRNPFGSRLLGPADQSARSLRVRVQLLLTGLLVTTNLVGAGVVVIIASVLVPAPTPTRGTVLSLAIAVPVYVAVAVVLGAVIGTTATLRAMRWALTDTAPDAADRERALRAPLRLTQLQGALWGGATALFTGLALLLQPSRALTTFATVAIASVVVCAVAFLLSQWAVRPVSARALATAPLTARPRGVGVGERMVIFWCLGTAVPMLGVVLTALLALVSPDETSLTRLAVTVLVVGAVVLVFGLFVTVLNARSVVAPVLSVRDALLDVEQGDLAREVPVYDGTELGLLQSGFNQMVTGLREREHLRDLFGRHVGQEVAAAAAAGAVELGGETRVATVLFVDLIGSTRYATEHSPAEVVEVLNRFFAVVVDEVDRHHGLVNKFVGDAVLAIFGAPVELPDHAARALASARAMAARLVTEVPEVGAGVGVATGEVVAGNVGHQQRFEYTVIGDAVNSASRLTDLAKDVPGHVLVARATVDAAGAEESSRWSAYESVVLRGRSVATEVAVPTGTQTGPVSPAR</sequence>
<dbReference type="SMART" id="SM00304">
    <property type="entry name" value="HAMP"/>
    <property type="match status" value="1"/>
</dbReference>
<dbReference type="EMBL" id="JBHMDG010000030">
    <property type="protein sequence ID" value="MFB9315290.1"/>
    <property type="molecule type" value="Genomic_DNA"/>
</dbReference>
<dbReference type="PANTHER" id="PTHR43081">
    <property type="entry name" value="ADENYLATE CYCLASE, TERMINAL-DIFFERENTIATION SPECIFIC-RELATED"/>
    <property type="match status" value="1"/>
</dbReference>
<gene>
    <name evidence="10" type="ORF">ACFFRI_19740</name>
</gene>
<dbReference type="RefSeq" id="WP_140009067.1">
    <property type="nucleotide sequence ID" value="NZ_JBHMDG010000030.1"/>
</dbReference>
<keyword evidence="6 7" id="KW-0472">Membrane</keyword>
<feature type="transmembrane region" description="Helical" evidence="7">
    <location>
        <begin position="147"/>
        <end position="168"/>
    </location>
</feature>
<dbReference type="InterPro" id="IPR029787">
    <property type="entry name" value="Nucleotide_cyclase"/>
</dbReference>
<feature type="transmembrane region" description="Helical" evidence="7">
    <location>
        <begin position="66"/>
        <end position="86"/>
    </location>
</feature>
<proteinExistence type="inferred from homology"/>
<comment type="caution">
    <text evidence="10">The sequence shown here is derived from an EMBL/GenBank/DDBJ whole genome shotgun (WGS) entry which is preliminary data.</text>
</comment>
<dbReference type="PROSITE" id="PS50885">
    <property type="entry name" value="HAMP"/>
    <property type="match status" value="1"/>
</dbReference>
<evidence type="ECO:0000256" key="5">
    <source>
        <dbReference type="ARBA" id="ARBA00022989"/>
    </source>
</evidence>
<evidence type="ECO:0000256" key="1">
    <source>
        <dbReference type="ARBA" id="ARBA00004651"/>
    </source>
</evidence>
<protein>
    <submittedName>
        <fullName evidence="10">Adenylate/guanylate cyclase domain-containing protein</fullName>
    </submittedName>
</protein>
<dbReference type="InterPro" id="IPR001054">
    <property type="entry name" value="A/G_cyclase"/>
</dbReference>
<dbReference type="CDD" id="cd06225">
    <property type="entry name" value="HAMP"/>
    <property type="match status" value="1"/>
</dbReference>
<keyword evidence="4 7" id="KW-0812">Transmembrane</keyword>
<dbReference type="SMART" id="SM00044">
    <property type="entry name" value="CYCc"/>
    <property type="match status" value="1"/>
</dbReference>
<evidence type="ECO:0000256" key="4">
    <source>
        <dbReference type="ARBA" id="ARBA00022692"/>
    </source>
</evidence>
<evidence type="ECO:0000256" key="7">
    <source>
        <dbReference type="SAM" id="Phobius"/>
    </source>
</evidence>
<dbReference type="SUPFAM" id="SSF55073">
    <property type="entry name" value="Nucleotide cyclase"/>
    <property type="match status" value="1"/>
</dbReference>
<keyword evidence="5 7" id="KW-1133">Transmembrane helix</keyword>
<keyword evidence="3" id="KW-1003">Cell membrane</keyword>
<organism evidence="10 11">
    <name type="scientific">Nocardioides plantarum</name>
    <dbReference type="NCBI Taxonomy" id="29299"/>
    <lineage>
        <taxon>Bacteria</taxon>
        <taxon>Bacillati</taxon>
        <taxon>Actinomycetota</taxon>
        <taxon>Actinomycetes</taxon>
        <taxon>Propionibacteriales</taxon>
        <taxon>Nocardioidaceae</taxon>
        <taxon>Nocardioides</taxon>
    </lineage>
</organism>
<feature type="transmembrane region" description="Helical" evidence="7">
    <location>
        <begin position="30"/>
        <end position="54"/>
    </location>
</feature>
<feature type="domain" description="Guanylate cyclase" evidence="8">
    <location>
        <begin position="340"/>
        <end position="464"/>
    </location>
</feature>
<evidence type="ECO:0000313" key="10">
    <source>
        <dbReference type="EMBL" id="MFB9315290.1"/>
    </source>
</evidence>
<feature type="transmembrane region" description="Helical" evidence="7">
    <location>
        <begin position="124"/>
        <end position="141"/>
    </location>
</feature>
<name>A0ABV5KHQ2_9ACTN</name>
<dbReference type="InterPro" id="IPR050697">
    <property type="entry name" value="Adenylyl/Guanylyl_Cyclase_3/4"/>
</dbReference>
<evidence type="ECO:0000313" key="11">
    <source>
        <dbReference type="Proteomes" id="UP001589750"/>
    </source>
</evidence>
<comment type="similarity">
    <text evidence="2">Belongs to the adenylyl cyclase class-3 family.</text>
</comment>
<dbReference type="Pfam" id="PF00211">
    <property type="entry name" value="Guanylate_cyc"/>
    <property type="match status" value="1"/>
</dbReference>
<dbReference type="Gene3D" id="3.30.70.1230">
    <property type="entry name" value="Nucleotide cyclase"/>
    <property type="match status" value="1"/>
</dbReference>
<dbReference type="Gene3D" id="6.10.340.10">
    <property type="match status" value="1"/>
</dbReference>
<accession>A0ABV5KHQ2</accession>
<feature type="domain" description="HAMP" evidence="9">
    <location>
        <begin position="256"/>
        <end position="308"/>
    </location>
</feature>
<evidence type="ECO:0000259" key="9">
    <source>
        <dbReference type="PROSITE" id="PS50885"/>
    </source>
</evidence>